<organism evidence="3 4">
    <name type="scientific">Spongiactinospora gelatinilytica</name>
    <dbReference type="NCBI Taxonomy" id="2666298"/>
    <lineage>
        <taxon>Bacteria</taxon>
        <taxon>Bacillati</taxon>
        <taxon>Actinomycetota</taxon>
        <taxon>Actinomycetes</taxon>
        <taxon>Streptosporangiales</taxon>
        <taxon>Streptosporangiaceae</taxon>
        <taxon>Spongiactinospora</taxon>
    </lineage>
</organism>
<dbReference type="RefSeq" id="WP_111171340.1">
    <property type="nucleotide sequence ID" value="NZ_POUA01000416.1"/>
</dbReference>
<evidence type="ECO:0000259" key="2">
    <source>
        <dbReference type="Pfam" id="PF09992"/>
    </source>
</evidence>
<sequence length="491" mass="51552">MTRRILIGLSAATVLVVAAVPAASAAPASVGFPTAKFPLGLRGVPARAHSAVAPGIDLFRVSHGKATEGWTVTVLMPNGRDHGSQDDADAKAAEVQAVGETPIVTRFIRPGVADDPEREYFSVRIGRWTLKERAKADKLVAKLKKDDIRAKTDYLGDDGFDTTGPWSMQVLMVDGRRFRGSYVASVGKSVAKRETTSSMSRQVNAIAGVNGGFFNIHTPKRLQGDPVGISVVGGRLLSEAVAGRSALILKGGTARITELKTQISVSGGEGGGSAVQGINRAAAADELVVYTEEFGEKTAADGGAEAVVEAATGKVVKVRAAGGTVPRGTWVLHGRGTTADWINQHAWTDWTLTRNTKVIDQRTGKAVPLTPDTHIIGGAVGLVRNGKVKITAKADGHASVNMILRRHPRTLAGITRTGGLILATIDGRKPGEAVGASMVEAAKLMRWLGAKQAINLDGGGSTAMVVRHKVVNRPSDGRERTIGDALFITAR</sequence>
<protein>
    <submittedName>
        <fullName evidence="3">N-acetylglucosamine-1-phosphodiester alpha-N-acetylglucosaminidase-like protein</fullName>
    </submittedName>
</protein>
<gene>
    <name evidence="3" type="ORF">C1I98_33400</name>
</gene>
<dbReference type="InterPro" id="IPR018711">
    <property type="entry name" value="NAGPA"/>
</dbReference>
<dbReference type="PANTHER" id="PTHR40446">
    <property type="entry name" value="N-ACETYLGLUCOSAMINE-1-PHOSPHODIESTER ALPHA-N-ACETYLGLUCOSAMINIDASE"/>
    <property type="match status" value="1"/>
</dbReference>
<dbReference type="AlphaFoldDB" id="A0A2W2GKI9"/>
<dbReference type="EMBL" id="POUA01000416">
    <property type="protein sequence ID" value="PZG27394.1"/>
    <property type="molecule type" value="Genomic_DNA"/>
</dbReference>
<feature type="chain" id="PRO_5016126243" evidence="1">
    <location>
        <begin position="26"/>
        <end position="491"/>
    </location>
</feature>
<name>A0A2W2GKI9_9ACTN</name>
<feature type="domain" description="Phosphodiester glycosidase" evidence="2">
    <location>
        <begin position="306"/>
        <end position="488"/>
    </location>
</feature>
<dbReference type="Proteomes" id="UP000248544">
    <property type="component" value="Unassembled WGS sequence"/>
</dbReference>
<evidence type="ECO:0000313" key="3">
    <source>
        <dbReference type="EMBL" id="PZG27394.1"/>
    </source>
</evidence>
<dbReference type="PANTHER" id="PTHR40446:SF2">
    <property type="entry name" value="N-ACETYLGLUCOSAMINE-1-PHOSPHODIESTER ALPHA-N-ACETYLGLUCOSAMINIDASE"/>
    <property type="match status" value="1"/>
</dbReference>
<reference evidence="3 4" key="1">
    <citation type="submission" date="2018-01" db="EMBL/GenBank/DDBJ databases">
        <title>Draft genome sequence of Sphaerisporangium sp. 7K107.</title>
        <authorList>
            <person name="Sahin N."/>
            <person name="Saygin H."/>
            <person name="Ay H."/>
        </authorList>
    </citation>
    <scope>NUCLEOTIDE SEQUENCE [LARGE SCALE GENOMIC DNA]</scope>
    <source>
        <strain evidence="3 4">7K107</strain>
    </source>
</reference>
<proteinExistence type="predicted"/>
<accession>A0A2W2GKI9</accession>
<comment type="caution">
    <text evidence="3">The sequence shown here is derived from an EMBL/GenBank/DDBJ whole genome shotgun (WGS) entry which is preliminary data.</text>
</comment>
<evidence type="ECO:0000313" key="4">
    <source>
        <dbReference type="Proteomes" id="UP000248544"/>
    </source>
</evidence>
<keyword evidence="1" id="KW-0732">Signal</keyword>
<keyword evidence="4" id="KW-1185">Reference proteome</keyword>
<dbReference type="Pfam" id="PF09992">
    <property type="entry name" value="NAGPA"/>
    <property type="match status" value="1"/>
</dbReference>
<feature type="signal peptide" evidence="1">
    <location>
        <begin position="1"/>
        <end position="25"/>
    </location>
</feature>
<evidence type="ECO:0000256" key="1">
    <source>
        <dbReference type="SAM" id="SignalP"/>
    </source>
</evidence>